<feature type="region of interest" description="Disordered" evidence="11">
    <location>
        <begin position="1"/>
        <end position="21"/>
    </location>
</feature>
<keyword evidence="5 9" id="KW-0064">Aspartyl protease</keyword>
<protein>
    <recommendedName>
        <fullName evidence="9">Lipoprotein signal peptidase</fullName>
        <ecNumber evidence="9">3.4.23.36</ecNumber>
    </recommendedName>
    <alternativeName>
        <fullName evidence="9">Prolipoprotein signal peptidase</fullName>
    </alternativeName>
    <alternativeName>
        <fullName evidence="9">Signal peptidase II</fullName>
        <shortName evidence="9">SPase II</shortName>
    </alternativeName>
</protein>
<keyword evidence="2 9" id="KW-1003">Cell membrane</keyword>
<dbReference type="PRINTS" id="PR00781">
    <property type="entry name" value="LIPOSIGPTASE"/>
</dbReference>
<feature type="active site" evidence="9">
    <location>
        <position position="157"/>
    </location>
</feature>
<feature type="compositionally biased region" description="Acidic residues" evidence="11">
    <location>
        <begin position="227"/>
        <end position="239"/>
    </location>
</feature>
<comment type="catalytic activity">
    <reaction evidence="9">
        <text>Release of signal peptides from bacterial membrane prolipoproteins. Hydrolyzes -Xaa-Yaa-Zaa-|-(S,diacylglyceryl)Cys-, in which Xaa is hydrophobic (preferably Leu), and Yaa (Ala or Ser) and Zaa (Gly or Ala) have small, neutral side chains.</text>
        <dbReference type="EC" id="3.4.23.36"/>
    </reaction>
</comment>
<keyword evidence="3 9" id="KW-0645">Protease</keyword>
<evidence type="ECO:0000256" key="11">
    <source>
        <dbReference type="SAM" id="MobiDB-lite"/>
    </source>
</evidence>
<accession>A0ABU2DPQ5</accession>
<evidence type="ECO:0000256" key="7">
    <source>
        <dbReference type="ARBA" id="ARBA00022989"/>
    </source>
</evidence>
<comment type="subcellular location">
    <subcellularLocation>
        <location evidence="9">Cell membrane</location>
        <topology evidence="9">Multi-pass membrane protein</topology>
    </subcellularLocation>
</comment>
<evidence type="ECO:0000256" key="9">
    <source>
        <dbReference type="HAMAP-Rule" id="MF_00161"/>
    </source>
</evidence>
<evidence type="ECO:0000256" key="4">
    <source>
        <dbReference type="ARBA" id="ARBA00022692"/>
    </source>
</evidence>
<feature type="compositionally biased region" description="Basic and acidic residues" evidence="11">
    <location>
        <begin position="184"/>
        <end position="202"/>
    </location>
</feature>
<keyword evidence="8 9" id="KW-0472">Membrane</keyword>
<comment type="function">
    <text evidence="9">This protein specifically catalyzes the removal of signal peptides from prolipoproteins.</text>
</comment>
<feature type="compositionally biased region" description="Basic and acidic residues" evidence="11">
    <location>
        <begin position="210"/>
        <end position="226"/>
    </location>
</feature>
<dbReference type="RefSeq" id="WP_310547480.1">
    <property type="nucleotide sequence ID" value="NZ_JAVKGR010000002.1"/>
</dbReference>
<evidence type="ECO:0000256" key="10">
    <source>
        <dbReference type="RuleBase" id="RU004181"/>
    </source>
</evidence>
<feature type="transmembrane region" description="Helical" evidence="9">
    <location>
        <begin position="21"/>
        <end position="40"/>
    </location>
</feature>
<dbReference type="InterPro" id="IPR001872">
    <property type="entry name" value="Peptidase_A8"/>
</dbReference>
<comment type="caution">
    <text evidence="12">The sequence shown here is derived from an EMBL/GenBank/DDBJ whole genome shotgun (WGS) entry which is preliminary data.</text>
</comment>
<name>A0ABU2DPQ5_9MICC</name>
<feature type="region of interest" description="Disordered" evidence="11">
    <location>
        <begin position="181"/>
        <end position="239"/>
    </location>
</feature>
<dbReference type="HAMAP" id="MF_00161">
    <property type="entry name" value="LspA"/>
    <property type="match status" value="1"/>
</dbReference>
<feature type="transmembrane region" description="Helical" evidence="9">
    <location>
        <begin position="151"/>
        <end position="172"/>
    </location>
</feature>
<evidence type="ECO:0000313" key="13">
    <source>
        <dbReference type="Proteomes" id="UP001251870"/>
    </source>
</evidence>
<keyword evidence="13" id="KW-1185">Reference proteome</keyword>
<evidence type="ECO:0000256" key="1">
    <source>
        <dbReference type="ARBA" id="ARBA00006139"/>
    </source>
</evidence>
<dbReference type="PANTHER" id="PTHR33695">
    <property type="entry name" value="LIPOPROTEIN SIGNAL PEPTIDASE"/>
    <property type="match status" value="1"/>
</dbReference>
<keyword evidence="7 9" id="KW-1133">Transmembrane helix</keyword>
<feature type="transmembrane region" description="Helical" evidence="9">
    <location>
        <begin position="83"/>
        <end position="100"/>
    </location>
</feature>
<sequence>MSSETEQTEERSEHHSPRRGPTRRAALLVAGLVVVLAWALDQLTKSWVVAHMELGERIDALPPVLYWQYHLNPGAAFSLGTDHTWLFTLIMVVVLGYVLWRARELGGSWRWAIALGGLAGGVTGNLTDRLFRPPGFGVGEVVDFIAVPRFAIFNVADSFIVCSMIGICLLLVTGLQLDGSRATAEPRGDEAERGRAERHDPERDDLEGSDPERDDPKRADPERAETGPEEQNEPQDEVR</sequence>
<evidence type="ECO:0000256" key="2">
    <source>
        <dbReference type="ARBA" id="ARBA00022475"/>
    </source>
</evidence>
<evidence type="ECO:0000256" key="6">
    <source>
        <dbReference type="ARBA" id="ARBA00022801"/>
    </source>
</evidence>
<feature type="active site" evidence="9">
    <location>
        <position position="143"/>
    </location>
</feature>
<dbReference type="Proteomes" id="UP001251870">
    <property type="component" value="Unassembled WGS sequence"/>
</dbReference>
<evidence type="ECO:0000313" key="12">
    <source>
        <dbReference type="EMBL" id="MDR8018487.1"/>
    </source>
</evidence>
<dbReference type="EMBL" id="JAVKGR010000002">
    <property type="protein sequence ID" value="MDR8018487.1"/>
    <property type="molecule type" value="Genomic_DNA"/>
</dbReference>
<keyword evidence="4 9" id="KW-0812">Transmembrane</keyword>
<feature type="transmembrane region" description="Helical" evidence="9">
    <location>
        <begin position="112"/>
        <end position="131"/>
    </location>
</feature>
<organism evidence="12 13">
    <name type="scientific">Nesterenkonia aerolata</name>
    <dbReference type="NCBI Taxonomy" id="3074079"/>
    <lineage>
        <taxon>Bacteria</taxon>
        <taxon>Bacillati</taxon>
        <taxon>Actinomycetota</taxon>
        <taxon>Actinomycetes</taxon>
        <taxon>Micrococcales</taxon>
        <taxon>Micrococcaceae</taxon>
        <taxon>Nesterenkonia</taxon>
    </lineage>
</organism>
<comment type="similarity">
    <text evidence="1 9 10">Belongs to the peptidase A8 family.</text>
</comment>
<gene>
    <name evidence="9 12" type="primary">lspA</name>
    <name evidence="12" type="ORF">RIL96_02740</name>
</gene>
<dbReference type="EC" id="3.4.23.36" evidence="9"/>
<evidence type="ECO:0000256" key="5">
    <source>
        <dbReference type="ARBA" id="ARBA00022750"/>
    </source>
</evidence>
<evidence type="ECO:0000256" key="8">
    <source>
        <dbReference type="ARBA" id="ARBA00023136"/>
    </source>
</evidence>
<dbReference type="NCBIfam" id="TIGR00077">
    <property type="entry name" value="lspA"/>
    <property type="match status" value="1"/>
</dbReference>
<keyword evidence="6 9" id="KW-0378">Hydrolase</keyword>
<dbReference type="PANTHER" id="PTHR33695:SF1">
    <property type="entry name" value="LIPOPROTEIN SIGNAL PEPTIDASE"/>
    <property type="match status" value="1"/>
</dbReference>
<proteinExistence type="inferred from homology"/>
<reference evidence="12 13" key="1">
    <citation type="submission" date="2023-09" db="EMBL/GenBank/DDBJ databases">
        <title>Description of three actinobacteria isolated from air of manufacturing shop in a pharmaceutical factory.</title>
        <authorList>
            <person name="Zhang D.-F."/>
        </authorList>
    </citation>
    <scope>NUCLEOTIDE SEQUENCE [LARGE SCALE GENOMIC DNA]</scope>
    <source>
        <strain evidence="12 13">LY-0111</strain>
    </source>
</reference>
<comment type="pathway">
    <text evidence="9">Protein modification; lipoprotein biosynthesis (signal peptide cleavage).</text>
</comment>
<dbReference type="GO" id="GO:0004190">
    <property type="term" value="F:aspartic-type endopeptidase activity"/>
    <property type="evidence" value="ECO:0007669"/>
    <property type="project" value="UniProtKB-EC"/>
</dbReference>
<dbReference type="Pfam" id="PF01252">
    <property type="entry name" value="Peptidase_A8"/>
    <property type="match status" value="1"/>
</dbReference>
<evidence type="ECO:0000256" key="3">
    <source>
        <dbReference type="ARBA" id="ARBA00022670"/>
    </source>
</evidence>